<keyword evidence="8" id="KW-0997">Cell inner membrane</keyword>
<feature type="transmembrane region" description="Helical" evidence="8">
    <location>
        <begin position="304"/>
        <end position="324"/>
    </location>
</feature>
<feature type="transmembrane region" description="Helical" evidence="8">
    <location>
        <begin position="12"/>
        <end position="32"/>
    </location>
</feature>
<feature type="transmembrane region" description="Helical" evidence="8">
    <location>
        <begin position="252"/>
        <end position="272"/>
    </location>
</feature>
<comment type="subcellular location">
    <subcellularLocation>
        <location evidence="8">Cell inner membrane</location>
        <topology evidence="8">Multi-pass membrane protein</topology>
    </subcellularLocation>
    <subcellularLocation>
        <location evidence="1">Cell membrane</location>
        <topology evidence="1">Multi-pass membrane protein</topology>
    </subcellularLocation>
</comment>
<dbReference type="SUPFAM" id="SSF103473">
    <property type="entry name" value="MFS general substrate transporter"/>
    <property type="match status" value="1"/>
</dbReference>
<dbReference type="Gene3D" id="1.20.1720.10">
    <property type="entry name" value="Multidrug resistance protein D"/>
    <property type="match status" value="1"/>
</dbReference>
<keyword evidence="7 8" id="KW-0472">Membrane</keyword>
<dbReference type="EMBL" id="BMCT01000001">
    <property type="protein sequence ID" value="GGF48612.1"/>
    <property type="molecule type" value="Genomic_DNA"/>
</dbReference>
<keyword evidence="6 8" id="KW-1133">Transmembrane helix</keyword>
<feature type="domain" description="Major facilitator superfamily (MFS) profile" evidence="9">
    <location>
        <begin position="10"/>
        <end position="393"/>
    </location>
</feature>
<evidence type="ECO:0000313" key="11">
    <source>
        <dbReference type="Proteomes" id="UP000606044"/>
    </source>
</evidence>
<feature type="transmembrane region" description="Helical" evidence="8">
    <location>
        <begin position="345"/>
        <end position="364"/>
    </location>
</feature>
<keyword evidence="5 8" id="KW-0812">Transmembrane</keyword>
<dbReference type="GO" id="GO:0005886">
    <property type="term" value="C:plasma membrane"/>
    <property type="evidence" value="ECO:0007669"/>
    <property type="project" value="UniProtKB-SubCell"/>
</dbReference>
<protein>
    <recommendedName>
        <fullName evidence="8">Bcr/CflA family efflux transporter</fullName>
    </recommendedName>
</protein>
<feature type="transmembrane region" description="Helical" evidence="8">
    <location>
        <begin position="279"/>
        <end position="298"/>
    </location>
</feature>
<feature type="transmembrane region" description="Helical" evidence="8">
    <location>
        <begin position="76"/>
        <end position="95"/>
    </location>
</feature>
<dbReference type="PANTHER" id="PTHR23502:SF132">
    <property type="entry name" value="POLYAMINE TRANSPORTER 2-RELATED"/>
    <property type="match status" value="1"/>
</dbReference>
<feature type="transmembrane region" description="Helical" evidence="8">
    <location>
        <begin position="101"/>
        <end position="122"/>
    </location>
</feature>
<keyword evidence="4" id="KW-1003">Cell membrane</keyword>
<feature type="transmembrane region" description="Helical" evidence="8">
    <location>
        <begin position="44"/>
        <end position="64"/>
    </location>
</feature>
<sequence length="432" mass="44487">MKPVMSETRTAIIGAMIVVLGPVSLSLYTPALPALVEAFHSTPAMLKTTLSVFFFGYAFSQLACGPLSDAFGRRPVALGFFLVYLVGSVVAAFAPDITWLLIGRGLQGVGVAAGPAISRAIVRDQFTGQPSARIMNLIATMLAIGPALAPTIGGLILSSMGWQPIFMVMVIYGLVLVALLALAVPETNAAPDPVHVHPARVLRNYRTLLTDRGFMRPSLVIGFTLGGIYTLAAVLPFVLIERIGLTPVQFGLAMVCQTGSFMTGSFVTGRLLRRVSADSLIPVGLVLVLVAGAAMAVATRIFPFSAVAVMLPVAVWAFGIAMLLPGGTTSALAGFPHMAGAASAMMGFMQIGGGLLGTSLASLVPNPGDAFTIVIPCMAAAGVAAFALLRPGRAPGGPVIISAPDLEISTDPVGLLGAAGDEIEAKVFDKTG</sequence>
<name>A0A917BJV1_9HYPH</name>
<dbReference type="NCBIfam" id="TIGR00710">
    <property type="entry name" value="efflux_Bcr_CflA"/>
    <property type="match status" value="1"/>
</dbReference>
<evidence type="ECO:0000256" key="5">
    <source>
        <dbReference type="ARBA" id="ARBA00022692"/>
    </source>
</evidence>
<evidence type="ECO:0000256" key="2">
    <source>
        <dbReference type="ARBA" id="ARBA00006236"/>
    </source>
</evidence>
<dbReference type="PANTHER" id="PTHR23502">
    <property type="entry name" value="MAJOR FACILITATOR SUPERFAMILY"/>
    <property type="match status" value="1"/>
</dbReference>
<evidence type="ECO:0000256" key="7">
    <source>
        <dbReference type="ARBA" id="ARBA00023136"/>
    </source>
</evidence>
<dbReference type="InterPro" id="IPR011701">
    <property type="entry name" value="MFS"/>
</dbReference>
<feature type="transmembrane region" description="Helical" evidence="8">
    <location>
        <begin position="219"/>
        <end position="240"/>
    </location>
</feature>
<dbReference type="PRINTS" id="PR01036">
    <property type="entry name" value="TCRTETB"/>
</dbReference>
<comment type="caution">
    <text evidence="10">The sequence shown here is derived from an EMBL/GenBank/DDBJ whole genome shotgun (WGS) entry which is preliminary data.</text>
</comment>
<feature type="transmembrane region" description="Helical" evidence="8">
    <location>
        <begin position="162"/>
        <end position="184"/>
    </location>
</feature>
<dbReference type="InterPro" id="IPR020846">
    <property type="entry name" value="MFS_dom"/>
</dbReference>
<dbReference type="PROSITE" id="PS50850">
    <property type="entry name" value="MFS"/>
    <property type="match status" value="1"/>
</dbReference>
<dbReference type="InterPro" id="IPR036259">
    <property type="entry name" value="MFS_trans_sf"/>
</dbReference>
<feature type="transmembrane region" description="Helical" evidence="8">
    <location>
        <begin position="370"/>
        <end position="389"/>
    </location>
</feature>
<feature type="transmembrane region" description="Helical" evidence="8">
    <location>
        <begin position="134"/>
        <end position="156"/>
    </location>
</feature>
<dbReference type="GO" id="GO:1990961">
    <property type="term" value="P:xenobiotic detoxification by transmembrane export across the plasma membrane"/>
    <property type="evidence" value="ECO:0007669"/>
    <property type="project" value="InterPro"/>
</dbReference>
<dbReference type="AlphaFoldDB" id="A0A917BJV1"/>
<organism evidence="10 11">
    <name type="scientific">Azorhizobium oxalatiphilum</name>
    <dbReference type="NCBI Taxonomy" id="980631"/>
    <lineage>
        <taxon>Bacteria</taxon>
        <taxon>Pseudomonadati</taxon>
        <taxon>Pseudomonadota</taxon>
        <taxon>Alphaproteobacteria</taxon>
        <taxon>Hyphomicrobiales</taxon>
        <taxon>Xanthobacteraceae</taxon>
        <taxon>Azorhizobium</taxon>
    </lineage>
</organism>
<keyword evidence="11" id="KW-1185">Reference proteome</keyword>
<dbReference type="Pfam" id="PF07690">
    <property type="entry name" value="MFS_1"/>
    <property type="match status" value="1"/>
</dbReference>
<evidence type="ECO:0000256" key="4">
    <source>
        <dbReference type="ARBA" id="ARBA00022475"/>
    </source>
</evidence>
<evidence type="ECO:0000256" key="8">
    <source>
        <dbReference type="RuleBase" id="RU365088"/>
    </source>
</evidence>
<dbReference type="GO" id="GO:0042910">
    <property type="term" value="F:xenobiotic transmembrane transporter activity"/>
    <property type="evidence" value="ECO:0007669"/>
    <property type="project" value="InterPro"/>
</dbReference>
<evidence type="ECO:0000256" key="6">
    <source>
        <dbReference type="ARBA" id="ARBA00022989"/>
    </source>
</evidence>
<evidence type="ECO:0000256" key="3">
    <source>
        <dbReference type="ARBA" id="ARBA00022448"/>
    </source>
</evidence>
<dbReference type="CDD" id="cd17320">
    <property type="entry name" value="MFS_MdfA_MDR_like"/>
    <property type="match status" value="1"/>
</dbReference>
<gene>
    <name evidence="10" type="ORF">GCM10007301_04890</name>
</gene>
<dbReference type="Proteomes" id="UP000606044">
    <property type="component" value="Unassembled WGS sequence"/>
</dbReference>
<proteinExistence type="inferred from homology"/>
<reference evidence="10" key="1">
    <citation type="journal article" date="2014" name="Int. J. Syst. Evol. Microbiol.">
        <title>Complete genome sequence of Corynebacterium casei LMG S-19264T (=DSM 44701T), isolated from a smear-ripened cheese.</title>
        <authorList>
            <consortium name="US DOE Joint Genome Institute (JGI-PGF)"/>
            <person name="Walter F."/>
            <person name="Albersmeier A."/>
            <person name="Kalinowski J."/>
            <person name="Ruckert C."/>
        </authorList>
    </citation>
    <scope>NUCLEOTIDE SEQUENCE</scope>
    <source>
        <strain evidence="10">CCM 7897</strain>
    </source>
</reference>
<reference evidence="10" key="2">
    <citation type="submission" date="2020-09" db="EMBL/GenBank/DDBJ databases">
        <authorList>
            <person name="Sun Q."/>
            <person name="Sedlacek I."/>
        </authorList>
    </citation>
    <scope>NUCLEOTIDE SEQUENCE</scope>
    <source>
        <strain evidence="10">CCM 7897</strain>
    </source>
</reference>
<comment type="similarity">
    <text evidence="2 8">Belongs to the major facilitator superfamily. Bcr/CmlA family.</text>
</comment>
<evidence type="ECO:0000256" key="1">
    <source>
        <dbReference type="ARBA" id="ARBA00004651"/>
    </source>
</evidence>
<keyword evidence="3 8" id="KW-0813">Transport</keyword>
<evidence type="ECO:0000259" key="9">
    <source>
        <dbReference type="PROSITE" id="PS50850"/>
    </source>
</evidence>
<evidence type="ECO:0000313" key="10">
    <source>
        <dbReference type="EMBL" id="GGF48612.1"/>
    </source>
</evidence>
<dbReference type="InterPro" id="IPR004812">
    <property type="entry name" value="Efflux_drug-R_Bcr/CmlA"/>
</dbReference>
<accession>A0A917BJV1</accession>